<sequence length="71" mass="8119">MLVSLNFSHLHHANTRECYSNSTFNANVDFVYHIYPSKGPNYVLGMSKMCWVKSRILVVITPQLNGPNYLS</sequence>
<proteinExistence type="predicted"/>
<protein>
    <submittedName>
        <fullName evidence="1">Uncharacterized protein</fullName>
    </submittedName>
</protein>
<dbReference type="AlphaFoldDB" id="A0A396GSP6"/>
<dbReference type="Gramene" id="rna38114">
    <property type="protein sequence ID" value="RHN44060.1"/>
    <property type="gene ID" value="gene38114"/>
</dbReference>
<reference evidence="1" key="1">
    <citation type="journal article" date="2018" name="Nat. Plants">
        <title>Whole-genome landscape of Medicago truncatula symbiotic genes.</title>
        <authorList>
            <person name="Pecrix Y."/>
            <person name="Gamas P."/>
            <person name="Carrere S."/>
        </authorList>
    </citation>
    <scope>NUCLEOTIDE SEQUENCE</scope>
    <source>
        <tissue evidence="1">Leaves</tissue>
    </source>
</reference>
<accession>A0A396GSP6</accession>
<dbReference type="EMBL" id="PSQE01000007">
    <property type="protein sequence ID" value="RHN44060.1"/>
    <property type="molecule type" value="Genomic_DNA"/>
</dbReference>
<dbReference type="Proteomes" id="UP000265566">
    <property type="component" value="Chromosome 7"/>
</dbReference>
<organism evidence="1">
    <name type="scientific">Medicago truncatula</name>
    <name type="common">Barrel medic</name>
    <name type="synonym">Medicago tribuloides</name>
    <dbReference type="NCBI Taxonomy" id="3880"/>
    <lineage>
        <taxon>Eukaryota</taxon>
        <taxon>Viridiplantae</taxon>
        <taxon>Streptophyta</taxon>
        <taxon>Embryophyta</taxon>
        <taxon>Tracheophyta</taxon>
        <taxon>Spermatophyta</taxon>
        <taxon>Magnoliopsida</taxon>
        <taxon>eudicotyledons</taxon>
        <taxon>Gunneridae</taxon>
        <taxon>Pentapetalae</taxon>
        <taxon>rosids</taxon>
        <taxon>fabids</taxon>
        <taxon>Fabales</taxon>
        <taxon>Fabaceae</taxon>
        <taxon>Papilionoideae</taxon>
        <taxon>50 kb inversion clade</taxon>
        <taxon>NPAAA clade</taxon>
        <taxon>Hologalegina</taxon>
        <taxon>IRL clade</taxon>
        <taxon>Trifolieae</taxon>
        <taxon>Medicago</taxon>
    </lineage>
</organism>
<evidence type="ECO:0000313" key="1">
    <source>
        <dbReference type="EMBL" id="RHN44060.1"/>
    </source>
</evidence>
<gene>
    <name evidence="1" type="ORF">MtrunA17_Chr7g0215241</name>
</gene>
<name>A0A396GSP6_MEDTR</name>
<comment type="caution">
    <text evidence="1">The sequence shown here is derived from an EMBL/GenBank/DDBJ whole genome shotgun (WGS) entry which is preliminary data.</text>
</comment>